<accession>K8WJH3</accession>
<dbReference type="PANTHER" id="PTHR30136">
    <property type="entry name" value="HELIX-TURN-HELIX TRANSCRIPTIONAL REGULATOR, ICLR FAMILY"/>
    <property type="match status" value="1"/>
</dbReference>
<dbReference type="HOGENOM" id="CLU_062618_5_0_6"/>
<dbReference type="InterPro" id="IPR036390">
    <property type="entry name" value="WH_DNA-bd_sf"/>
</dbReference>
<keyword evidence="6" id="KW-1185">Reference proteome</keyword>
<dbReference type="SMART" id="SM00346">
    <property type="entry name" value="HTH_ICLR"/>
    <property type="match status" value="1"/>
</dbReference>
<evidence type="ECO:0000256" key="2">
    <source>
        <dbReference type="ARBA" id="ARBA00023125"/>
    </source>
</evidence>
<dbReference type="InterPro" id="IPR050707">
    <property type="entry name" value="HTH_MetabolicPath_Reg"/>
</dbReference>
<dbReference type="GO" id="GO:0045892">
    <property type="term" value="P:negative regulation of DNA-templated transcription"/>
    <property type="evidence" value="ECO:0007669"/>
    <property type="project" value="TreeGrafter"/>
</dbReference>
<dbReference type="Gene3D" id="1.10.10.10">
    <property type="entry name" value="Winged helix-like DNA-binding domain superfamily/Winged helix DNA-binding domain"/>
    <property type="match status" value="1"/>
</dbReference>
<dbReference type="GO" id="GO:0003700">
    <property type="term" value="F:DNA-binding transcription factor activity"/>
    <property type="evidence" value="ECO:0007669"/>
    <property type="project" value="TreeGrafter"/>
</dbReference>
<reference evidence="5 6" key="1">
    <citation type="journal article" date="2012" name="BMC Genomics">
        <title>Comparative genomics of bacteria in the genus Providencia isolated from wild Drosophila melanogaster.</title>
        <authorList>
            <person name="Galac M.R."/>
            <person name="Lazzaro B.P."/>
        </authorList>
    </citation>
    <scope>NUCLEOTIDE SEQUENCE [LARGE SCALE GENOMIC DNA]</scope>
    <source>
        <strain evidence="5 6">DSM 19968</strain>
    </source>
</reference>
<dbReference type="Pfam" id="PF09339">
    <property type="entry name" value="HTH_IclR"/>
    <property type="match status" value="1"/>
</dbReference>
<evidence type="ECO:0000256" key="1">
    <source>
        <dbReference type="ARBA" id="ARBA00023015"/>
    </source>
</evidence>
<gene>
    <name evidence="5" type="ORF">OOA_11678</name>
</gene>
<dbReference type="STRING" id="1141662.OOA_11678"/>
<dbReference type="InterPro" id="IPR005471">
    <property type="entry name" value="Tscrpt_reg_IclR_N"/>
</dbReference>
<dbReference type="RefSeq" id="WP_008912334.1">
    <property type="nucleotide sequence ID" value="NZ_KB233223.1"/>
</dbReference>
<evidence type="ECO:0000313" key="6">
    <source>
        <dbReference type="Proteomes" id="UP000009336"/>
    </source>
</evidence>
<keyword evidence="1" id="KW-0805">Transcription regulation</keyword>
<dbReference type="PATRIC" id="fig|1141662.3.peg.2365"/>
<evidence type="ECO:0000256" key="3">
    <source>
        <dbReference type="ARBA" id="ARBA00023163"/>
    </source>
</evidence>
<keyword evidence="3" id="KW-0804">Transcription</keyword>
<dbReference type="eggNOG" id="COG1414">
    <property type="taxonomic scope" value="Bacteria"/>
</dbReference>
<dbReference type="Pfam" id="PF01614">
    <property type="entry name" value="IclR_C"/>
    <property type="match status" value="1"/>
</dbReference>
<dbReference type="AlphaFoldDB" id="K8WJH3"/>
<dbReference type="InterPro" id="IPR029016">
    <property type="entry name" value="GAF-like_dom_sf"/>
</dbReference>
<evidence type="ECO:0000259" key="4">
    <source>
        <dbReference type="PROSITE" id="PS51078"/>
    </source>
</evidence>
<comment type="caution">
    <text evidence="5">The sequence shown here is derived from an EMBL/GenBank/DDBJ whole genome shotgun (WGS) entry which is preliminary data.</text>
</comment>
<proteinExistence type="predicted"/>
<sequence>MTDNLDRYRAPALTRGLVILEYLGRCNTPKTMKQLCDELELSFNKLFRIVYILELEGYIYQDSERHYRLTDKLNFSHSVEVMSSFGASDTCQQLMKEFTWQTNQSCHLATLQQGQVRVIAHQQPEFGPSISARDGSLLNTIKSSSALLLLAMSDDQDSWSLIRNYTLDLPLRSQLCEELIKIKNNGYAEASHDRIIGLNSISYPVYYLGKSVKLVITCPRFAQIPGDENELKALLQQLAENLSAALK</sequence>
<keyword evidence="2" id="KW-0238">DNA-binding</keyword>
<organism evidence="5 6">
    <name type="scientific">Providencia burhodogranariea DSM 19968</name>
    <dbReference type="NCBI Taxonomy" id="1141662"/>
    <lineage>
        <taxon>Bacteria</taxon>
        <taxon>Pseudomonadati</taxon>
        <taxon>Pseudomonadota</taxon>
        <taxon>Gammaproteobacteria</taxon>
        <taxon>Enterobacterales</taxon>
        <taxon>Morganellaceae</taxon>
        <taxon>Providencia</taxon>
    </lineage>
</organism>
<dbReference type="SUPFAM" id="SSF55781">
    <property type="entry name" value="GAF domain-like"/>
    <property type="match status" value="1"/>
</dbReference>
<dbReference type="InterPro" id="IPR036388">
    <property type="entry name" value="WH-like_DNA-bd_sf"/>
</dbReference>
<dbReference type="GO" id="GO:0003677">
    <property type="term" value="F:DNA binding"/>
    <property type="evidence" value="ECO:0007669"/>
    <property type="project" value="UniProtKB-KW"/>
</dbReference>
<protein>
    <recommendedName>
        <fullName evidence="4">IclR-ED domain-containing protein</fullName>
    </recommendedName>
</protein>
<dbReference type="SUPFAM" id="SSF46785">
    <property type="entry name" value="Winged helix' DNA-binding domain"/>
    <property type="match status" value="1"/>
</dbReference>
<evidence type="ECO:0000313" key="5">
    <source>
        <dbReference type="EMBL" id="EKT60694.1"/>
    </source>
</evidence>
<dbReference type="InterPro" id="IPR014757">
    <property type="entry name" value="Tscrpt_reg_IclR_C"/>
</dbReference>
<dbReference type="PANTHER" id="PTHR30136:SF7">
    <property type="entry name" value="HTH-TYPE TRANSCRIPTIONAL REGULATOR KDGR-RELATED"/>
    <property type="match status" value="1"/>
</dbReference>
<dbReference type="EMBL" id="AKKL01000032">
    <property type="protein sequence ID" value="EKT60694.1"/>
    <property type="molecule type" value="Genomic_DNA"/>
</dbReference>
<name>K8WJH3_9GAMM</name>
<dbReference type="OrthoDB" id="9807558at2"/>
<dbReference type="Proteomes" id="UP000009336">
    <property type="component" value="Unassembled WGS sequence"/>
</dbReference>
<feature type="domain" description="IclR-ED" evidence="4">
    <location>
        <begin position="73"/>
        <end position="247"/>
    </location>
</feature>
<dbReference type="PROSITE" id="PS51078">
    <property type="entry name" value="ICLR_ED"/>
    <property type="match status" value="1"/>
</dbReference>
<dbReference type="Gene3D" id="3.30.450.40">
    <property type="match status" value="1"/>
</dbReference>